<dbReference type="EC" id="3.5.1.53" evidence="3"/>
<organism evidence="3 4">
    <name type="scientific">Serinicoccus hydrothermalis</name>
    <dbReference type="NCBI Taxonomy" id="1758689"/>
    <lineage>
        <taxon>Bacteria</taxon>
        <taxon>Bacillati</taxon>
        <taxon>Actinomycetota</taxon>
        <taxon>Actinomycetes</taxon>
        <taxon>Micrococcales</taxon>
        <taxon>Ornithinimicrobiaceae</taxon>
        <taxon>Serinicoccus</taxon>
    </lineage>
</organism>
<dbReference type="KEGG" id="serj:SGUI_1087"/>
<keyword evidence="4" id="KW-1185">Reference proteome</keyword>
<evidence type="ECO:0000259" key="2">
    <source>
        <dbReference type="Pfam" id="PF01425"/>
    </source>
</evidence>
<dbReference type="PROSITE" id="PS51318">
    <property type="entry name" value="TAT"/>
    <property type="match status" value="1"/>
</dbReference>
<feature type="domain" description="Amidase" evidence="2">
    <location>
        <begin position="61"/>
        <end position="513"/>
    </location>
</feature>
<dbReference type="Proteomes" id="UP000092482">
    <property type="component" value="Chromosome"/>
</dbReference>
<feature type="compositionally biased region" description="Low complexity" evidence="1">
    <location>
        <begin position="19"/>
        <end position="30"/>
    </location>
</feature>
<dbReference type="PANTHER" id="PTHR42678:SF34">
    <property type="entry name" value="OS04G0183300 PROTEIN"/>
    <property type="match status" value="1"/>
</dbReference>
<dbReference type="EMBL" id="CP014989">
    <property type="protein sequence ID" value="ANS78483.1"/>
    <property type="molecule type" value="Genomic_DNA"/>
</dbReference>
<dbReference type="OrthoDB" id="182039at2"/>
<gene>
    <name evidence="3" type="ORF">SGUI_1087</name>
</gene>
<dbReference type="AlphaFoldDB" id="A0A1B1NAL1"/>
<feature type="region of interest" description="Disordered" evidence="1">
    <location>
        <begin position="1"/>
        <end position="42"/>
    </location>
</feature>
<dbReference type="Gene3D" id="3.90.1300.10">
    <property type="entry name" value="Amidase signature (AS) domain"/>
    <property type="match status" value="1"/>
</dbReference>
<dbReference type="SUPFAM" id="SSF75304">
    <property type="entry name" value="Amidase signature (AS) enzymes"/>
    <property type="match status" value="1"/>
</dbReference>
<proteinExistence type="predicted"/>
<name>A0A1B1NAL1_9MICO</name>
<feature type="compositionally biased region" description="Basic and acidic residues" evidence="1">
    <location>
        <begin position="31"/>
        <end position="41"/>
    </location>
</feature>
<sequence length="542" mass="57117">MTRQISRRTILGAGGGTALAGSARTAGATTGDHRGGDDDPTGRSLAELQRLLARGRLSSRDLTRAYLRRIERIDAGGPRLASVIEVNPDAERIARELDRERRRGHVRGPLHGIPVLVKDNIDTDDAMLTTAGSLALVDSRPGADATVVARMREAGMVLLGKTNLSEWANFRGDQSSGGWSARGGQTKNPYVLPRNPSGSSSGSAAAVSAFLAPVTLGTETDGSIVSPAQACGVVGIKPTVGLTSRAGVVPISRTQDTVGPLGRTVADAAAVLGVLAGPDPRDEATADSEGRTHEDYTRFLRPDGLAGARIGVPRQLGVDSPEATAVFEESLAALRAAGAVLVDPVDIPSYEEFSTSSAEFEVLLWEFKAGIADYLATRTAGSPRTLADLIELNLERAEEELRWFGQETFELAQAKTGLDDPEYARTLATSRRISRTEGLDAVLDEHDLDALVAPTGGPAWVTDLVNGDNFLGGTSSYAAMAGYPLVTVPSGAVFGLPLGLTFMGRAWSEPTLLRLAGGFEAQTRARSAPRYRSSVTGDGRHR</sequence>
<dbReference type="NCBIfam" id="NF006006">
    <property type="entry name" value="PRK08137.1"/>
    <property type="match status" value="1"/>
</dbReference>
<accession>A0A1B1NAL1</accession>
<dbReference type="GO" id="GO:0050126">
    <property type="term" value="F:N-carbamoylputrescine amidase activity"/>
    <property type="evidence" value="ECO:0007669"/>
    <property type="project" value="UniProtKB-EC"/>
</dbReference>
<dbReference type="InterPro" id="IPR036928">
    <property type="entry name" value="AS_sf"/>
</dbReference>
<dbReference type="Pfam" id="PF01425">
    <property type="entry name" value="Amidase"/>
    <property type="match status" value="1"/>
</dbReference>
<dbReference type="InterPro" id="IPR023631">
    <property type="entry name" value="Amidase_dom"/>
</dbReference>
<dbReference type="InterPro" id="IPR006311">
    <property type="entry name" value="TAT_signal"/>
</dbReference>
<dbReference type="RefSeq" id="WP_066637297.1">
    <property type="nucleotide sequence ID" value="NZ_CP014989.1"/>
</dbReference>
<protein>
    <submittedName>
        <fullName evidence="3">N-carbamoylputrescine amidase</fullName>
        <ecNumber evidence="3">3.5.1.53</ecNumber>
    </submittedName>
</protein>
<dbReference type="PATRIC" id="fig|1758689.4.peg.1125"/>
<evidence type="ECO:0000256" key="1">
    <source>
        <dbReference type="SAM" id="MobiDB-lite"/>
    </source>
</evidence>
<reference evidence="3 4" key="1">
    <citation type="submission" date="2016-03" db="EMBL/GenBank/DDBJ databases">
        <title>Shallow-sea hydrothermal system.</title>
        <authorList>
            <person name="Tang K."/>
        </authorList>
    </citation>
    <scope>NUCLEOTIDE SEQUENCE [LARGE SCALE GENOMIC DNA]</scope>
    <source>
        <strain evidence="3 4">JLT9</strain>
    </source>
</reference>
<dbReference type="PANTHER" id="PTHR42678">
    <property type="entry name" value="AMIDASE"/>
    <property type="match status" value="1"/>
</dbReference>
<evidence type="ECO:0000313" key="4">
    <source>
        <dbReference type="Proteomes" id="UP000092482"/>
    </source>
</evidence>
<evidence type="ECO:0000313" key="3">
    <source>
        <dbReference type="EMBL" id="ANS78483.1"/>
    </source>
</evidence>
<dbReference type="STRING" id="1758689.SGUI_1087"/>
<keyword evidence="3" id="KW-0378">Hydrolase</keyword>